<dbReference type="KEGG" id="pqu:IG609_013665"/>
<evidence type="ECO:0000256" key="4">
    <source>
        <dbReference type="ARBA" id="ARBA00022452"/>
    </source>
</evidence>
<evidence type="ECO:0000256" key="11">
    <source>
        <dbReference type="ARBA" id="ARBA00023136"/>
    </source>
</evidence>
<keyword evidence="5" id="KW-0762">Sugar transport</keyword>
<sequence>MIKHKRKLMPLMVSVALLSGCTLVPGSHLSTSGKNVVEQQDADFNIDKLVNVYPMTPYLVEKMRPKPLIAQTNPALEKELQSYEYRIGIGDVIMVTVWDHPELTTPAGTYRTAADTGNWVHSDGTIFYPYIGKVSVAGKTVTEVRDQIMGRLAQYIESPQVDVSIAAFRSQKAYVTGEVATSGQQAITNVPLTVLDAINRAGGLTENADWRNIVLTHNGQEQRLSLQALMQNGDLSQNHLLYPGDILYIPRNDDLKVFVMGEVKKQSTLKMDRSGMTLTEALGNAEGMDQTFSDATGIFVIRSLRGTQGPKLADIYQLNAKDATAMVMGTEFQLQPYDIVYVTTAPIVRWNRVISQLVPTISGFNELTEGTLRVRNWP</sequence>
<dbReference type="InterPro" id="IPR054765">
    <property type="entry name" value="SLBB_dom"/>
</dbReference>
<evidence type="ECO:0000259" key="17">
    <source>
        <dbReference type="Pfam" id="PF22461"/>
    </source>
</evidence>
<dbReference type="GO" id="GO:0006811">
    <property type="term" value="P:monoatomic ion transport"/>
    <property type="evidence" value="ECO:0007669"/>
    <property type="project" value="UniProtKB-KW"/>
</dbReference>
<evidence type="ECO:0000313" key="18">
    <source>
        <dbReference type="EMBL" id="URG47853.1"/>
    </source>
</evidence>
<feature type="domain" description="SLBB" evidence="17">
    <location>
        <begin position="171"/>
        <end position="249"/>
    </location>
</feature>
<evidence type="ECO:0000256" key="10">
    <source>
        <dbReference type="ARBA" id="ARBA00023114"/>
    </source>
</evidence>
<gene>
    <name evidence="18" type="ORF">IG609_013665</name>
</gene>
<keyword evidence="6" id="KW-0812">Transmembrane</keyword>
<accession>A0A9Q2IHI7</accession>
<dbReference type="InterPro" id="IPR049712">
    <property type="entry name" value="Poly_export"/>
</dbReference>
<keyword evidence="9" id="KW-0406">Ion transport</keyword>
<evidence type="ECO:0000259" key="15">
    <source>
        <dbReference type="Pfam" id="PF02563"/>
    </source>
</evidence>
<dbReference type="Gene3D" id="1.20.5.70">
    <property type="match status" value="1"/>
</dbReference>
<dbReference type="PANTHER" id="PTHR33619:SF3">
    <property type="entry name" value="POLYSACCHARIDE EXPORT PROTEIN GFCE-RELATED"/>
    <property type="match status" value="1"/>
</dbReference>
<dbReference type="GO" id="GO:0009279">
    <property type="term" value="C:cell outer membrane"/>
    <property type="evidence" value="ECO:0007669"/>
    <property type="project" value="UniProtKB-SubCell"/>
</dbReference>
<evidence type="ECO:0000256" key="9">
    <source>
        <dbReference type="ARBA" id="ARBA00023065"/>
    </source>
</evidence>
<evidence type="ECO:0000256" key="7">
    <source>
        <dbReference type="ARBA" id="ARBA00022729"/>
    </source>
</evidence>
<dbReference type="GO" id="GO:0015159">
    <property type="term" value="F:polysaccharide transmembrane transporter activity"/>
    <property type="evidence" value="ECO:0007669"/>
    <property type="project" value="InterPro"/>
</dbReference>
<dbReference type="Pfam" id="PF18412">
    <property type="entry name" value="Wza_C"/>
    <property type="match status" value="1"/>
</dbReference>
<dbReference type="Gene3D" id="3.10.560.10">
    <property type="entry name" value="Outer membrane lipoprotein wza domain like"/>
    <property type="match status" value="2"/>
</dbReference>
<feature type="domain" description="SLBB" evidence="17">
    <location>
        <begin position="256"/>
        <end position="342"/>
    </location>
</feature>
<dbReference type="PROSITE" id="PS51257">
    <property type="entry name" value="PROKAR_LIPOPROTEIN"/>
    <property type="match status" value="1"/>
</dbReference>
<dbReference type="Proteomes" id="UP000806577">
    <property type="component" value="Chromosome"/>
</dbReference>
<keyword evidence="12" id="KW-0564">Palmitate</keyword>
<keyword evidence="14" id="KW-0449">Lipoprotein</keyword>
<evidence type="ECO:0000256" key="13">
    <source>
        <dbReference type="ARBA" id="ARBA00023237"/>
    </source>
</evidence>
<evidence type="ECO:0000256" key="6">
    <source>
        <dbReference type="ARBA" id="ARBA00022692"/>
    </source>
</evidence>
<evidence type="ECO:0000256" key="12">
    <source>
        <dbReference type="ARBA" id="ARBA00023139"/>
    </source>
</evidence>
<dbReference type="InterPro" id="IPR003715">
    <property type="entry name" value="Poly_export_N"/>
</dbReference>
<dbReference type="GO" id="GO:0015288">
    <property type="term" value="F:porin activity"/>
    <property type="evidence" value="ECO:0007669"/>
    <property type="project" value="UniProtKB-KW"/>
</dbReference>
<keyword evidence="13" id="KW-0998">Cell outer membrane</keyword>
<keyword evidence="11" id="KW-0472">Membrane</keyword>
<keyword evidence="19" id="KW-1185">Reference proteome</keyword>
<dbReference type="Gene3D" id="3.30.1950.10">
    <property type="entry name" value="wza like domain"/>
    <property type="match status" value="1"/>
</dbReference>
<reference evidence="18 19" key="1">
    <citation type="journal article" date="2021" name="Int. J. Syst. Evol. Microbiol.">
        <title>&lt;i&gt;Pectobacterium quasiaquaticum&lt;/i&gt; sp. nov., isolated from waterways.</title>
        <authorList>
            <person name="Ben Moussa H."/>
            <person name="Pedron J."/>
            <person name="Bertrand C."/>
            <person name="Hecquet A."/>
            <person name="Barny M.A."/>
        </authorList>
    </citation>
    <scope>NUCLEOTIDE SEQUENCE [LARGE SCALE GENOMIC DNA]</scope>
    <source>
        <strain evidence="18 19">A477-S1-J17</strain>
    </source>
</reference>
<keyword evidence="8" id="KW-0625">Polysaccharide transport</keyword>
<dbReference type="GO" id="GO:0046930">
    <property type="term" value="C:pore complex"/>
    <property type="evidence" value="ECO:0007669"/>
    <property type="project" value="UniProtKB-KW"/>
</dbReference>
<evidence type="ECO:0000256" key="14">
    <source>
        <dbReference type="ARBA" id="ARBA00023288"/>
    </source>
</evidence>
<evidence type="ECO:0000259" key="16">
    <source>
        <dbReference type="Pfam" id="PF18412"/>
    </source>
</evidence>
<protein>
    <submittedName>
        <fullName evidence="18">Polysaccharide export protein</fullName>
    </submittedName>
</protein>
<dbReference type="NCBIfam" id="NF011658">
    <property type="entry name" value="PRK15078.1"/>
    <property type="match status" value="1"/>
</dbReference>
<organism evidence="18 19">
    <name type="scientific">Pectobacterium quasiaquaticum</name>
    <dbReference type="NCBI Taxonomy" id="2774015"/>
    <lineage>
        <taxon>Bacteria</taxon>
        <taxon>Pseudomonadati</taxon>
        <taxon>Pseudomonadota</taxon>
        <taxon>Gammaproteobacteria</taxon>
        <taxon>Enterobacterales</taxon>
        <taxon>Pectobacteriaceae</taxon>
        <taxon>Pectobacterium</taxon>
    </lineage>
</organism>
<evidence type="ECO:0000256" key="5">
    <source>
        <dbReference type="ARBA" id="ARBA00022597"/>
    </source>
</evidence>
<feature type="domain" description="Outer-membrane lipoprotein Wza C-terminal" evidence="16">
    <location>
        <begin position="345"/>
        <end position="374"/>
    </location>
</feature>
<dbReference type="RefSeq" id="WP_193400941.1">
    <property type="nucleotide sequence ID" value="NZ_CP065177.1"/>
</dbReference>
<feature type="domain" description="Polysaccharide export protein N-terminal" evidence="15">
    <location>
        <begin position="81"/>
        <end position="165"/>
    </location>
</feature>
<evidence type="ECO:0000256" key="1">
    <source>
        <dbReference type="ARBA" id="ARBA00004571"/>
    </source>
</evidence>
<evidence type="ECO:0000313" key="19">
    <source>
        <dbReference type="Proteomes" id="UP000806577"/>
    </source>
</evidence>
<keyword evidence="3" id="KW-0813">Transport</keyword>
<dbReference type="Pfam" id="PF02563">
    <property type="entry name" value="Poly_export"/>
    <property type="match status" value="1"/>
</dbReference>
<comment type="similarity">
    <text evidence="2">Belongs to the BexD/CtrA/VexA family.</text>
</comment>
<dbReference type="AlphaFoldDB" id="A0A9Q2IHI7"/>
<evidence type="ECO:0000256" key="2">
    <source>
        <dbReference type="ARBA" id="ARBA00009450"/>
    </source>
</evidence>
<evidence type="ECO:0000256" key="8">
    <source>
        <dbReference type="ARBA" id="ARBA00023047"/>
    </source>
</evidence>
<comment type="subcellular location">
    <subcellularLocation>
        <location evidence="1">Cell outer membrane</location>
        <topology evidence="1">Multi-pass membrane protein</topology>
    </subcellularLocation>
</comment>
<name>A0A9Q2IHI7_9GAMM</name>
<proteinExistence type="inferred from homology"/>
<dbReference type="InterPro" id="IPR040716">
    <property type="entry name" value="Wza_C"/>
</dbReference>
<keyword evidence="7" id="KW-0732">Signal</keyword>
<dbReference type="PANTHER" id="PTHR33619">
    <property type="entry name" value="POLYSACCHARIDE EXPORT PROTEIN GFCE-RELATED"/>
    <property type="match status" value="1"/>
</dbReference>
<dbReference type="EMBL" id="CP065177">
    <property type="protein sequence ID" value="URG47853.1"/>
    <property type="molecule type" value="Genomic_DNA"/>
</dbReference>
<keyword evidence="10" id="KW-0626">Porin</keyword>
<evidence type="ECO:0000256" key="3">
    <source>
        <dbReference type="ARBA" id="ARBA00022448"/>
    </source>
</evidence>
<keyword evidence="4" id="KW-1134">Transmembrane beta strand</keyword>
<dbReference type="Pfam" id="PF22461">
    <property type="entry name" value="SLBB_2"/>
    <property type="match status" value="2"/>
</dbReference>